<dbReference type="Proteomes" id="UP000045545">
    <property type="component" value="Unassembled WGS sequence"/>
</dbReference>
<accession>A0A0E3W3C5</accession>
<reference evidence="1 2" key="1">
    <citation type="submission" date="2015-03" db="EMBL/GenBank/DDBJ databases">
        <authorList>
            <person name="Murphy D."/>
        </authorList>
    </citation>
    <scope>NUCLEOTIDE SEQUENCE [LARGE SCALE GENOMIC DNA]</scope>
    <source>
        <strain evidence="1 2">OL-4</strain>
    </source>
</reference>
<sequence>MLFAAESGRTVIDENLANAAMMMQEFSHIYEGTAFGGKTGAGIAEFDCAGYDHAVRFKADSAAEIARVAFDLIKHGQGADLLVELREGFNPDGSMLGSLLRYMVLPKEFIPTSKAYFSIPIDISDLVSGAYYWLIIKKAGDADNHFHLHGETIQDSLYPTYRRAGNSGAWTAENAIHFEVYNGETGNLLHGIYGYNAVTWLIWDGDLISKAYRYLPPASGFSGGVRQIKTYQWSGEILKRGVV</sequence>
<keyword evidence="2" id="KW-1185">Reference proteome</keyword>
<dbReference type="EMBL" id="CGIH01000028">
    <property type="protein sequence ID" value="CFX73025.1"/>
    <property type="molecule type" value="Genomic_DNA"/>
</dbReference>
<evidence type="ECO:0000313" key="2">
    <source>
        <dbReference type="Proteomes" id="UP000045545"/>
    </source>
</evidence>
<dbReference type="RefSeq" id="WP_046497704.1">
    <property type="nucleotide sequence ID" value="NZ_CGIH01000028.1"/>
</dbReference>
<dbReference type="AlphaFoldDB" id="A0A0E3W3C5"/>
<dbReference type="OrthoDB" id="2079570at2"/>
<gene>
    <name evidence="1" type="ORF">1720</name>
</gene>
<name>A0A0E3W3C5_9FIRM</name>
<protein>
    <submittedName>
        <fullName evidence="1">Uncharacterized</fullName>
    </submittedName>
</protein>
<organism evidence="1 2">
    <name type="scientific">Syntrophomonas zehnderi OL-4</name>
    <dbReference type="NCBI Taxonomy" id="690567"/>
    <lineage>
        <taxon>Bacteria</taxon>
        <taxon>Bacillati</taxon>
        <taxon>Bacillota</taxon>
        <taxon>Clostridia</taxon>
        <taxon>Eubacteriales</taxon>
        <taxon>Syntrophomonadaceae</taxon>
        <taxon>Syntrophomonas</taxon>
    </lineage>
</organism>
<proteinExistence type="predicted"/>
<evidence type="ECO:0000313" key="1">
    <source>
        <dbReference type="EMBL" id="CFX73025.1"/>
    </source>
</evidence>
<dbReference type="STRING" id="690567.1720"/>